<dbReference type="Pfam" id="PF00027">
    <property type="entry name" value="cNMP_binding"/>
    <property type="match status" value="1"/>
</dbReference>
<name>A0A286GPN4_9PROT</name>
<feature type="domain" description="Cyclic nucleotide-binding" evidence="4">
    <location>
        <begin position="20"/>
        <end position="120"/>
    </location>
</feature>
<dbReference type="SMART" id="SM00100">
    <property type="entry name" value="cNMP"/>
    <property type="match status" value="1"/>
</dbReference>
<evidence type="ECO:0000256" key="2">
    <source>
        <dbReference type="ARBA" id="ARBA00023125"/>
    </source>
</evidence>
<proteinExistence type="predicted"/>
<dbReference type="InterPro" id="IPR018490">
    <property type="entry name" value="cNMP-bd_dom_sf"/>
</dbReference>
<dbReference type="OrthoDB" id="190787at2"/>
<dbReference type="EMBL" id="OCNJ01000006">
    <property type="protein sequence ID" value="SOD96934.1"/>
    <property type="molecule type" value="Genomic_DNA"/>
</dbReference>
<dbReference type="PANTHER" id="PTHR24567:SF74">
    <property type="entry name" value="HTH-TYPE TRANSCRIPTIONAL REGULATOR ARCR"/>
    <property type="match status" value="1"/>
</dbReference>
<dbReference type="InterPro" id="IPR012318">
    <property type="entry name" value="HTH_CRP"/>
</dbReference>
<dbReference type="InterPro" id="IPR014710">
    <property type="entry name" value="RmlC-like_jellyroll"/>
</dbReference>
<dbReference type="InterPro" id="IPR036390">
    <property type="entry name" value="WH_DNA-bd_sf"/>
</dbReference>
<dbReference type="PROSITE" id="PS50042">
    <property type="entry name" value="CNMP_BINDING_3"/>
    <property type="match status" value="1"/>
</dbReference>
<dbReference type="AlphaFoldDB" id="A0A286GPN4"/>
<evidence type="ECO:0000313" key="7">
    <source>
        <dbReference type="Proteomes" id="UP000219621"/>
    </source>
</evidence>
<dbReference type="InterPro" id="IPR000595">
    <property type="entry name" value="cNMP-bd_dom"/>
</dbReference>
<dbReference type="SUPFAM" id="SSF51206">
    <property type="entry name" value="cAMP-binding domain-like"/>
    <property type="match status" value="1"/>
</dbReference>
<protein>
    <submittedName>
        <fullName evidence="6">Transcriptional regulator, Crp/Fnr family</fullName>
    </submittedName>
</protein>
<dbReference type="Proteomes" id="UP000219621">
    <property type="component" value="Unassembled WGS sequence"/>
</dbReference>
<reference evidence="6 7" key="1">
    <citation type="submission" date="2017-09" db="EMBL/GenBank/DDBJ databases">
        <authorList>
            <person name="Ehlers B."/>
            <person name="Leendertz F.H."/>
        </authorList>
    </citation>
    <scope>NUCLEOTIDE SEQUENCE [LARGE SCALE GENOMIC DNA]</scope>
    <source>
        <strain evidence="6 7">USBA 140</strain>
    </source>
</reference>
<evidence type="ECO:0000256" key="1">
    <source>
        <dbReference type="ARBA" id="ARBA00023015"/>
    </source>
</evidence>
<dbReference type="RefSeq" id="WP_097279938.1">
    <property type="nucleotide sequence ID" value="NZ_OCNJ01000006.1"/>
</dbReference>
<organism evidence="6 7">
    <name type="scientific">Caenispirillum bisanense</name>
    <dbReference type="NCBI Taxonomy" id="414052"/>
    <lineage>
        <taxon>Bacteria</taxon>
        <taxon>Pseudomonadati</taxon>
        <taxon>Pseudomonadota</taxon>
        <taxon>Alphaproteobacteria</taxon>
        <taxon>Rhodospirillales</taxon>
        <taxon>Novispirillaceae</taxon>
        <taxon>Caenispirillum</taxon>
    </lineage>
</organism>
<dbReference type="InterPro" id="IPR036388">
    <property type="entry name" value="WH-like_DNA-bd_sf"/>
</dbReference>
<dbReference type="PANTHER" id="PTHR24567">
    <property type="entry name" value="CRP FAMILY TRANSCRIPTIONAL REGULATORY PROTEIN"/>
    <property type="match status" value="1"/>
</dbReference>
<sequence length="225" mass="23824">MTAAAPEVAETLAAAGSDLFIPAGTLLFGQGDPADRFFLLREGRVRLFVGDSGGGEALLHVFGPGDLFGLPAMVGLQRYPVNGEALTDCHLAVVTRGNLMALLTAEPQRLTALFATLGARWRIMARRLAELKALSPTQRLCAWLVQAAEAAVPEAAAAGGAVVFTLDVPHYVVAGAVGLAPENLSRAFQRLKVHGVHVRRREVRIDNLGALRTLCHGAEGETELD</sequence>
<dbReference type="InterPro" id="IPR050397">
    <property type="entry name" value="Env_Response_Regulators"/>
</dbReference>
<keyword evidence="1" id="KW-0805">Transcription regulation</keyword>
<accession>A0A286GPN4</accession>
<dbReference type="GO" id="GO:0003677">
    <property type="term" value="F:DNA binding"/>
    <property type="evidence" value="ECO:0007669"/>
    <property type="project" value="UniProtKB-KW"/>
</dbReference>
<feature type="domain" description="HTH crp-type" evidence="5">
    <location>
        <begin position="134"/>
        <end position="209"/>
    </location>
</feature>
<evidence type="ECO:0000259" key="4">
    <source>
        <dbReference type="PROSITE" id="PS50042"/>
    </source>
</evidence>
<dbReference type="Pfam" id="PF13545">
    <property type="entry name" value="HTH_Crp_2"/>
    <property type="match status" value="1"/>
</dbReference>
<dbReference type="CDD" id="cd00038">
    <property type="entry name" value="CAP_ED"/>
    <property type="match status" value="1"/>
</dbReference>
<keyword evidence="3" id="KW-0804">Transcription</keyword>
<dbReference type="Gene3D" id="1.10.10.10">
    <property type="entry name" value="Winged helix-like DNA-binding domain superfamily/Winged helix DNA-binding domain"/>
    <property type="match status" value="1"/>
</dbReference>
<dbReference type="PROSITE" id="PS51063">
    <property type="entry name" value="HTH_CRP_2"/>
    <property type="match status" value="1"/>
</dbReference>
<dbReference type="Gene3D" id="2.60.120.10">
    <property type="entry name" value="Jelly Rolls"/>
    <property type="match status" value="1"/>
</dbReference>
<gene>
    <name evidence="6" type="ORF">SAMN05421508_106168</name>
</gene>
<evidence type="ECO:0000259" key="5">
    <source>
        <dbReference type="PROSITE" id="PS51063"/>
    </source>
</evidence>
<keyword evidence="2" id="KW-0238">DNA-binding</keyword>
<keyword evidence="7" id="KW-1185">Reference proteome</keyword>
<evidence type="ECO:0000256" key="3">
    <source>
        <dbReference type="ARBA" id="ARBA00023163"/>
    </source>
</evidence>
<dbReference type="GO" id="GO:0005829">
    <property type="term" value="C:cytosol"/>
    <property type="evidence" value="ECO:0007669"/>
    <property type="project" value="TreeGrafter"/>
</dbReference>
<dbReference type="GO" id="GO:0003700">
    <property type="term" value="F:DNA-binding transcription factor activity"/>
    <property type="evidence" value="ECO:0007669"/>
    <property type="project" value="TreeGrafter"/>
</dbReference>
<dbReference type="SUPFAM" id="SSF46785">
    <property type="entry name" value="Winged helix' DNA-binding domain"/>
    <property type="match status" value="1"/>
</dbReference>
<evidence type="ECO:0000313" key="6">
    <source>
        <dbReference type="EMBL" id="SOD96934.1"/>
    </source>
</evidence>